<dbReference type="SUPFAM" id="SSF51206">
    <property type="entry name" value="cAMP-binding domain-like"/>
    <property type="match status" value="1"/>
</dbReference>
<dbReference type="SMART" id="SM00419">
    <property type="entry name" value="HTH_CRP"/>
    <property type="match status" value="1"/>
</dbReference>
<reference evidence="6 7" key="1">
    <citation type="submission" date="2023-07" db="EMBL/GenBank/DDBJ databases">
        <title>The novel representative of Negativicutes class, Anaeroselena agilis gen. nov. sp. nov.</title>
        <authorList>
            <person name="Prokofeva M.I."/>
            <person name="Elcheninov A.G."/>
            <person name="Klyukina A."/>
            <person name="Kublanov I.V."/>
            <person name="Frolov E.N."/>
            <person name="Podosokorskaya O.A."/>
        </authorList>
    </citation>
    <scope>NUCLEOTIDE SEQUENCE [LARGE SCALE GENOMIC DNA]</scope>
    <source>
        <strain evidence="6 7">4137-cl</strain>
    </source>
</reference>
<dbReference type="InterPro" id="IPR012318">
    <property type="entry name" value="HTH_CRP"/>
</dbReference>
<evidence type="ECO:0000313" key="7">
    <source>
        <dbReference type="Proteomes" id="UP001254848"/>
    </source>
</evidence>
<dbReference type="InterPro" id="IPR018335">
    <property type="entry name" value="Tscrpt_reg_HTH_Crp-type_CS"/>
</dbReference>
<dbReference type="PANTHER" id="PTHR24567:SF74">
    <property type="entry name" value="HTH-TYPE TRANSCRIPTIONAL REGULATOR ARCR"/>
    <property type="match status" value="1"/>
</dbReference>
<dbReference type="RefSeq" id="WP_413781431.1">
    <property type="nucleotide sequence ID" value="NZ_JAUOZS010000001.1"/>
</dbReference>
<gene>
    <name evidence="6" type="ORF">Q4T40_17125</name>
</gene>
<dbReference type="InterPro" id="IPR000595">
    <property type="entry name" value="cNMP-bd_dom"/>
</dbReference>
<dbReference type="Pfam" id="PF13545">
    <property type="entry name" value="HTH_Crp_2"/>
    <property type="match status" value="1"/>
</dbReference>
<name>A0ABU3P1Q2_9FIRM</name>
<keyword evidence="7" id="KW-1185">Reference proteome</keyword>
<sequence>MKDVQYLRKIPVFADLPDEALLTIHQYTIERVYRRGTVIFFEGDRGEGFYYVKSGKVKIVKATGDGREHIIKILTPGDLFAEVLLFNNQPYPATAVAAEDACVGIIKNSDLERLVLANNKLALQLIKALSQRLLYAQQKIKNLALGDVLARTAETLLRLGSEHGRRDEKGVIVITIDLSRQELANLVGTTRETVTRTLSALRKDKIVDFVGDKMVILKPERLKSYME</sequence>
<dbReference type="Gene3D" id="2.60.120.10">
    <property type="entry name" value="Jelly Rolls"/>
    <property type="match status" value="1"/>
</dbReference>
<evidence type="ECO:0000256" key="2">
    <source>
        <dbReference type="ARBA" id="ARBA00023125"/>
    </source>
</evidence>
<dbReference type="PROSITE" id="PS50042">
    <property type="entry name" value="CNMP_BINDING_3"/>
    <property type="match status" value="1"/>
</dbReference>
<evidence type="ECO:0000259" key="4">
    <source>
        <dbReference type="PROSITE" id="PS50042"/>
    </source>
</evidence>
<dbReference type="SMART" id="SM00100">
    <property type="entry name" value="cNMP"/>
    <property type="match status" value="1"/>
</dbReference>
<evidence type="ECO:0000256" key="1">
    <source>
        <dbReference type="ARBA" id="ARBA00023015"/>
    </source>
</evidence>
<dbReference type="CDD" id="cd00092">
    <property type="entry name" value="HTH_CRP"/>
    <property type="match status" value="1"/>
</dbReference>
<accession>A0ABU3P1Q2</accession>
<dbReference type="PRINTS" id="PR00034">
    <property type="entry name" value="HTHCRP"/>
</dbReference>
<dbReference type="InterPro" id="IPR018490">
    <property type="entry name" value="cNMP-bd_dom_sf"/>
</dbReference>
<dbReference type="InterPro" id="IPR014710">
    <property type="entry name" value="RmlC-like_jellyroll"/>
</dbReference>
<keyword evidence="3" id="KW-0804">Transcription</keyword>
<dbReference type="PROSITE" id="PS51063">
    <property type="entry name" value="HTH_CRP_2"/>
    <property type="match status" value="1"/>
</dbReference>
<comment type="caution">
    <text evidence="6">The sequence shown here is derived from an EMBL/GenBank/DDBJ whole genome shotgun (WGS) entry which is preliminary data.</text>
</comment>
<dbReference type="InterPro" id="IPR036390">
    <property type="entry name" value="WH_DNA-bd_sf"/>
</dbReference>
<organism evidence="6 7">
    <name type="scientific">Anaeroselena agilis</name>
    <dbReference type="NCBI Taxonomy" id="3063788"/>
    <lineage>
        <taxon>Bacteria</taxon>
        <taxon>Bacillati</taxon>
        <taxon>Bacillota</taxon>
        <taxon>Negativicutes</taxon>
        <taxon>Acetonemataceae</taxon>
        <taxon>Anaeroselena</taxon>
    </lineage>
</organism>
<evidence type="ECO:0000259" key="5">
    <source>
        <dbReference type="PROSITE" id="PS51063"/>
    </source>
</evidence>
<evidence type="ECO:0000313" key="6">
    <source>
        <dbReference type="EMBL" id="MDT8902968.1"/>
    </source>
</evidence>
<dbReference type="Gene3D" id="1.10.10.10">
    <property type="entry name" value="Winged helix-like DNA-binding domain superfamily/Winged helix DNA-binding domain"/>
    <property type="match status" value="1"/>
</dbReference>
<dbReference type="InterPro" id="IPR050397">
    <property type="entry name" value="Env_Response_Regulators"/>
</dbReference>
<dbReference type="SUPFAM" id="SSF46785">
    <property type="entry name" value="Winged helix' DNA-binding domain"/>
    <property type="match status" value="1"/>
</dbReference>
<dbReference type="Proteomes" id="UP001254848">
    <property type="component" value="Unassembled WGS sequence"/>
</dbReference>
<dbReference type="EMBL" id="JAUOZS010000001">
    <property type="protein sequence ID" value="MDT8902968.1"/>
    <property type="molecule type" value="Genomic_DNA"/>
</dbReference>
<dbReference type="PANTHER" id="PTHR24567">
    <property type="entry name" value="CRP FAMILY TRANSCRIPTIONAL REGULATORY PROTEIN"/>
    <property type="match status" value="1"/>
</dbReference>
<feature type="domain" description="Cyclic nucleotide-binding" evidence="4">
    <location>
        <begin position="12"/>
        <end position="132"/>
    </location>
</feature>
<keyword evidence="1" id="KW-0805">Transcription regulation</keyword>
<feature type="domain" description="HTH crp-type" evidence="5">
    <location>
        <begin position="146"/>
        <end position="220"/>
    </location>
</feature>
<dbReference type="InterPro" id="IPR036388">
    <property type="entry name" value="WH-like_DNA-bd_sf"/>
</dbReference>
<dbReference type="Pfam" id="PF00027">
    <property type="entry name" value="cNMP_binding"/>
    <property type="match status" value="1"/>
</dbReference>
<keyword evidence="2" id="KW-0238">DNA-binding</keyword>
<dbReference type="PROSITE" id="PS00042">
    <property type="entry name" value="HTH_CRP_1"/>
    <property type="match status" value="1"/>
</dbReference>
<dbReference type="CDD" id="cd00038">
    <property type="entry name" value="CAP_ED"/>
    <property type="match status" value="1"/>
</dbReference>
<protein>
    <submittedName>
        <fullName evidence="6">Crp/Fnr family transcriptional regulator</fullName>
    </submittedName>
</protein>
<proteinExistence type="predicted"/>
<evidence type="ECO:0000256" key="3">
    <source>
        <dbReference type="ARBA" id="ARBA00023163"/>
    </source>
</evidence>